<feature type="region of interest" description="Disordered" evidence="4">
    <location>
        <begin position="1"/>
        <end position="62"/>
    </location>
</feature>
<reference evidence="6 7" key="1">
    <citation type="journal article" date="2018" name="BMC Genomics">
        <title>Comparative genome analyses reveal sequence features reflecting distinct modes of host-adaptation between dicot and monocot powdery mildew.</title>
        <authorList>
            <person name="Wu Y."/>
            <person name="Ma X."/>
            <person name="Pan Z."/>
            <person name="Kale S.D."/>
            <person name="Song Y."/>
            <person name="King H."/>
            <person name="Zhang Q."/>
            <person name="Presley C."/>
            <person name="Deng X."/>
            <person name="Wei C.I."/>
            <person name="Xiao S."/>
        </authorList>
    </citation>
    <scope>NUCLEOTIDE SEQUENCE [LARGE SCALE GENOMIC DNA]</scope>
    <source>
        <strain evidence="6">UMSG1</strain>
    </source>
</reference>
<dbReference type="Pfam" id="PF00172">
    <property type="entry name" value="Zn_clus"/>
    <property type="match status" value="1"/>
</dbReference>
<evidence type="ECO:0000313" key="6">
    <source>
        <dbReference type="EMBL" id="RKF72453.1"/>
    </source>
</evidence>
<dbReference type="InterPro" id="IPR001138">
    <property type="entry name" value="Zn2Cys6_DnaBD"/>
</dbReference>
<dbReference type="Pfam" id="PF14602">
    <property type="entry name" value="Hexapep_2"/>
    <property type="match status" value="1"/>
</dbReference>
<protein>
    <submittedName>
        <fullName evidence="6">Galactoside O-acetyltransferase</fullName>
    </submittedName>
</protein>
<dbReference type="SMART" id="SM01266">
    <property type="entry name" value="Mac"/>
    <property type="match status" value="1"/>
</dbReference>
<feature type="compositionally biased region" description="Basic and acidic residues" evidence="4">
    <location>
        <begin position="141"/>
        <end position="164"/>
    </location>
</feature>
<dbReference type="PROSITE" id="PS00463">
    <property type="entry name" value="ZN2_CY6_FUNGAL_1"/>
    <property type="match status" value="1"/>
</dbReference>
<dbReference type="InterPro" id="IPR051159">
    <property type="entry name" value="Hexapeptide_acetyltransf"/>
</dbReference>
<dbReference type="GO" id="GO:0000981">
    <property type="term" value="F:DNA-binding transcription factor activity, RNA polymerase II-specific"/>
    <property type="evidence" value="ECO:0007669"/>
    <property type="project" value="InterPro"/>
</dbReference>
<dbReference type="Gene3D" id="2.160.10.10">
    <property type="entry name" value="Hexapeptide repeat proteins"/>
    <property type="match status" value="1"/>
</dbReference>
<dbReference type="SUPFAM" id="SSF51161">
    <property type="entry name" value="Trimeric LpxA-like enzymes"/>
    <property type="match status" value="1"/>
</dbReference>
<keyword evidence="2 6" id="KW-0808">Transferase</keyword>
<evidence type="ECO:0000256" key="1">
    <source>
        <dbReference type="ARBA" id="ARBA00007274"/>
    </source>
</evidence>
<comment type="caution">
    <text evidence="6">The sequence shown here is derived from an EMBL/GenBank/DDBJ whole genome shotgun (WGS) entry which is preliminary data.</text>
</comment>
<feature type="compositionally biased region" description="Polar residues" evidence="4">
    <location>
        <begin position="112"/>
        <end position="131"/>
    </location>
</feature>
<dbReference type="Proteomes" id="UP000285326">
    <property type="component" value="Unassembled WGS sequence"/>
</dbReference>
<dbReference type="PANTHER" id="PTHR23416:SF76">
    <property type="entry name" value="ZN(II)2CYS6 TRANSCRIPTION FACTOR (EUROFUNG)"/>
    <property type="match status" value="1"/>
</dbReference>
<dbReference type="InterPro" id="IPR024688">
    <property type="entry name" value="Mac_dom"/>
</dbReference>
<proteinExistence type="inferred from homology"/>
<evidence type="ECO:0000256" key="4">
    <source>
        <dbReference type="SAM" id="MobiDB-lite"/>
    </source>
</evidence>
<organism evidence="6 7">
    <name type="scientific">Golovinomyces cichoracearum</name>
    <dbReference type="NCBI Taxonomy" id="62708"/>
    <lineage>
        <taxon>Eukaryota</taxon>
        <taxon>Fungi</taxon>
        <taxon>Dikarya</taxon>
        <taxon>Ascomycota</taxon>
        <taxon>Pezizomycotina</taxon>
        <taxon>Leotiomycetes</taxon>
        <taxon>Erysiphales</taxon>
        <taxon>Erysiphaceae</taxon>
        <taxon>Golovinomyces</taxon>
    </lineage>
</organism>
<dbReference type="PANTHER" id="PTHR23416">
    <property type="entry name" value="SIALIC ACID SYNTHASE-RELATED"/>
    <property type="match status" value="1"/>
</dbReference>
<name>A0A420ID44_9PEZI</name>
<feature type="compositionally biased region" description="Basic and acidic residues" evidence="4">
    <location>
        <begin position="46"/>
        <end position="62"/>
    </location>
</feature>
<feature type="region of interest" description="Disordered" evidence="4">
    <location>
        <begin position="221"/>
        <end position="247"/>
    </location>
</feature>
<accession>A0A420ID44</accession>
<dbReference type="PROSITE" id="PS50048">
    <property type="entry name" value="ZN2_CY6_FUNGAL_2"/>
    <property type="match status" value="1"/>
</dbReference>
<evidence type="ECO:0000256" key="3">
    <source>
        <dbReference type="ARBA" id="ARBA00023242"/>
    </source>
</evidence>
<dbReference type="InterPro" id="IPR001451">
    <property type="entry name" value="Hexapep"/>
</dbReference>
<dbReference type="CDD" id="cd03357">
    <property type="entry name" value="LbH_MAT_GAT"/>
    <property type="match status" value="1"/>
</dbReference>
<dbReference type="Pfam" id="PF12464">
    <property type="entry name" value="Mac"/>
    <property type="match status" value="1"/>
</dbReference>
<evidence type="ECO:0000313" key="7">
    <source>
        <dbReference type="Proteomes" id="UP000285326"/>
    </source>
</evidence>
<dbReference type="SUPFAM" id="SSF57701">
    <property type="entry name" value="Zn2/Cys6 DNA-binding domain"/>
    <property type="match status" value="1"/>
</dbReference>
<evidence type="ECO:0000256" key="2">
    <source>
        <dbReference type="ARBA" id="ARBA00022679"/>
    </source>
</evidence>
<dbReference type="Gene3D" id="4.10.240.10">
    <property type="entry name" value="Zn(2)-C6 fungal-type DNA-binding domain"/>
    <property type="match status" value="1"/>
</dbReference>
<dbReference type="Pfam" id="PF00132">
    <property type="entry name" value="Hexapep"/>
    <property type="match status" value="1"/>
</dbReference>
<dbReference type="SMART" id="SM00066">
    <property type="entry name" value="GAL4"/>
    <property type="match status" value="1"/>
</dbReference>
<dbReference type="InterPro" id="IPR036864">
    <property type="entry name" value="Zn2-C6_fun-type_DNA-bd_sf"/>
</dbReference>
<dbReference type="AlphaFoldDB" id="A0A420ID44"/>
<dbReference type="GO" id="GO:0008270">
    <property type="term" value="F:zinc ion binding"/>
    <property type="evidence" value="ECO:0007669"/>
    <property type="project" value="InterPro"/>
</dbReference>
<sequence length="662" mass="73763">MKHRDQMTSADPSTSRFTAVNSSKDQTTRAGSVVALDGNSLGNCPSRRELDEKSGDLTRLSPRDQDNLSLVTISINQKEDWITASTNGERNTYQLPHPHFGTESQHKRKRSGSTSNNADLSTAISLTSSKQIPPIGLTESDFTRDESTQQFKNDPRESYSSDTHYKQYLTPIEERESAQESEHWNMRPYVQQTHLTSDEQIGQALKQASQNIDASGHKVISSLSSENDRITNTQPRSEPKKRKRNFSNRTKTGCMTCRKRKKKCDETKPECNNCMRGGFVCTGYQQRGSWPKQDQKSTPVILQSKTEYENSPYGLVNSYLTTAVAGHQRREPLPGYRSQSLRVDLRQDNQLNEGDHESISANFVSSQIPTPVTATSSAHPDRNLKNIYDRVVPLSDLNRPESRTGDDSGNMILLTSSNIHQNLNQPVHGDTTHTNPQIAAQLALSNLASNSRSCPSNEESLGGRPTQKEEMLAGRLFFPYDKQLVRERDICRGACWRFNNSINPDTCTSSDQRARYFREILYPRPIGEKFIVEAPFTCDYGYNISIGHDVVIGKNCTIMDACEVQIGDRCHIGPNVNIYTVSLPIDPKKRLGAKGPQIGKKVIIESDCWIGGEVIILPGRTIGKGATVGAGSVVTKDVPPYTIVRGNPAHILRGVSNFEKML</sequence>
<feature type="compositionally biased region" description="Polar residues" evidence="4">
    <location>
        <begin position="7"/>
        <end position="30"/>
    </location>
</feature>
<dbReference type="EMBL" id="MCBS01024819">
    <property type="protein sequence ID" value="RKF72453.1"/>
    <property type="molecule type" value="Genomic_DNA"/>
</dbReference>
<feature type="region of interest" description="Disordered" evidence="4">
    <location>
        <begin position="89"/>
        <end position="164"/>
    </location>
</feature>
<dbReference type="CDD" id="cd00067">
    <property type="entry name" value="GAL4"/>
    <property type="match status" value="1"/>
</dbReference>
<gene>
    <name evidence="6" type="ORF">GcM1_248175</name>
</gene>
<dbReference type="GO" id="GO:0016407">
    <property type="term" value="F:acetyltransferase activity"/>
    <property type="evidence" value="ECO:0007669"/>
    <property type="project" value="InterPro"/>
</dbReference>
<keyword evidence="3" id="KW-0539">Nucleus</keyword>
<evidence type="ECO:0000259" key="5">
    <source>
        <dbReference type="PROSITE" id="PS50048"/>
    </source>
</evidence>
<dbReference type="InterPro" id="IPR011004">
    <property type="entry name" value="Trimer_LpxA-like_sf"/>
</dbReference>
<feature type="domain" description="Zn(2)-C6 fungal-type" evidence="5">
    <location>
        <begin position="253"/>
        <end position="282"/>
    </location>
</feature>
<comment type="similarity">
    <text evidence="1">Belongs to the transferase hexapeptide repeat family.</text>
</comment>
<dbReference type="GO" id="GO:0008374">
    <property type="term" value="F:O-acyltransferase activity"/>
    <property type="evidence" value="ECO:0007669"/>
    <property type="project" value="TreeGrafter"/>
</dbReference>
<feature type="compositionally biased region" description="Polar residues" evidence="4">
    <location>
        <begin position="221"/>
        <end position="236"/>
    </location>
</feature>